<dbReference type="PANTHER" id="PTHR42918:SF15">
    <property type="entry name" value="LYSINE--TRNA LIGASE, CHLOROPLASTIC_MITOCHONDRIAL"/>
    <property type="match status" value="1"/>
</dbReference>
<dbReference type="PANTHER" id="PTHR42918">
    <property type="entry name" value="LYSYL-TRNA SYNTHETASE"/>
    <property type="match status" value="1"/>
</dbReference>
<reference evidence="10 11" key="1">
    <citation type="journal article" date="2016" name="Nat. Commun.">
        <title>Thousands of microbial genomes shed light on interconnected biogeochemical processes in an aquifer system.</title>
        <authorList>
            <person name="Anantharaman K."/>
            <person name="Brown C.T."/>
            <person name="Hug L.A."/>
            <person name="Sharon I."/>
            <person name="Castelle C.J."/>
            <person name="Probst A.J."/>
            <person name="Thomas B.C."/>
            <person name="Singh A."/>
            <person name="Wilkins M.J."/>
            <person name="Karaoz U."/>
            <person name="Brodie E.L."/>
            <person name="Williams K.H."/>
            <person name="Hubbard S.S."/>
            <person name="Banfield J.F."/>
        </authorList>
    </citation>
    <scope>NUCLEOTIDE SEQUENCE [LARGE SCALE GENOMIC DNA]</scope>
</reference>
<dbReference type="Proteomes" id="UP000176951">
    <property type="component" value="Unassembled WGS sequence"/>
</dbReference>
<proteinExistence type="inferred from homology"/>
<dbReference type="SUPFAM" id="SSF55681">
    <property type="entry name" value="Class II aaRS and biotin synthetases"/>
    <property type="match status" value="1"/>
</dbReference>
<dbReference type="SUPFAM" id="SSF50249">
    <property type="entry name" value="Nucleic acid-binding proteins"/>
    <property type="match status" value="1"/>
</dbReference>
<dbReference type="InterPro" id="IPR006195">
    <property type="entry name" value="aa-tRNA-synth_II"/>
</dbReference>
<keyword evidence="3 7" id="KW-0547">Nucleotide-binding</keyword>
<dbReference type="Gene3D" id="2.40.50.140">
    <property type="entry name" value="Nucleic acid-binding proteins"/>
    <property type="match status" value="1"/>
</dbReference>
<feature type="binding site" evidence="7">
    <location>
        <position position="403"/>
    </location>
    <ligand>
        <name>Mg(2+)</name>
        <dbReference type="ChEBI" id="CHEBI:18420"/>
        <label>2</label>
    </ligand>
</feature>
<evidence type="ECO:0000256" key="5">
    <source>
        <dbReference type="ARBA" id="ARBA00023146"/>
    </source>
</evidence>
<dbReference type="InterPro" id="IPR018149">
    <property type="entry name" value="Lys-tRNA-synth_II_C"/>
</dbReference>
<dbReference type="CDD" id="cd04322">
    <property type="entry name" value="LysRS_N"/>
    <property type="match status" value="1"/>
</dbReference>
<dbReference type="PROSITE" id="PS50862">
    <property type="entry name" value="AA_TRNA_LIGASE_II"/>
    <property type="match status" value="1"/>
</dbReference>
<dbReference type="InterPro" id="IPR044136">
    <property type="entry name" value="Lys-tRNA-ligase_II_N"/>
</dbReference>
<comment type="catalytic activity">
    <reaction evidence="6 7 8">
        <text>tRNA(Lys) + L-lysine + ATP = L-lysyl-tRNA(Lys) + AMP + diphosphate</text>
        <dbReference type="Rhea" id="RHEA:20792"/>
        <dbReference type="Rhea" id="RHEA-COMP:9696"/>
        <dbReference type="Rhea" id="RHEA-COMP:9697"/>
        <dbReference type="ChEBI" id="CHEBI:30616"/>
        <dbReference type="ChEBI" id="CHEBI:32551"/>
        <dbReference type="ChEBI" id="CHEBI:33019"/>
        <dbReference type="ChEBI" id="CHEBI:78442"/>
        <dbReference type="ChEBI" id="CHEBI:78529"/>
        <dbReference type="ChEBI" id="CHEBI:456215"/>
        <dbReference type="EC" id="6.1.1.6"/>
    </reaction>
</comment>
<dbReference type="InterPro" id="IPR004364">
    <property type="entry name" value="Aa-tRNA-synt_II"/>
</dbReference>
<evidence type="ECO:0000313" key="11">
    <source>
        <dbReference type="Proteomes" id="UP000176951"/>
    </source>
</evidence>
<dbReference type="InterPro" id="IPR012340">
    <property type="entry name" value="NA-bd_OB-fold"/>
</dbReference>
<evidence type="ECO:0000256" key="1">
    <source>
        <dbReference type="ARBA" id="ARBA00022598"/>
    </source>
</evidence>
<dbReference type="InterPro" id="IPR004365">
    <property type="entry name" value="NA-bd_OB_tRNA"/>
</dbReference>
<keyword evidence="1 7" id="KW-0436">Ligase</keyword>
<evidence type="ECO:0000256" key="7">
    <source>
        <dbReference type="HAMAP-Rule" id="MF_00252"/>
    </source>
</evidence>
<sequence length="489" mass="55475">MVQLNNIIGERLKKRDALKEQNINPYPAQVKRSHTIKAALDDFDSLTEKKKKVHLVGRILLMRPYGAITFMKVADGTGEIQFLFRKDVISGGEETLLLNLDLGDFISGEGLLTLSKSGERTLEVENFGIAVKALRPLPDKWHGIADVEERFRRRYLDLLMNKDVKDRFTLRSRVLNIIREQFTKDGFLEVETPILQNVPAGAAAKPFRTHLSALDIPLYLRIAPELYLKELLVGGFDKVFEMGRLFRNEGMDATHNPEFTSVEGYWAYQDAQGLMEYLENFVMKVLDHSGIGRSTKFRDHTIKWESPIPRKTFNGLVQEYAKIDLAQANIETMEEVLIRSGHEVPAIKTEGELCEAIFKKMCLPKLIQPVFVTEHPLALSPLAKKKDDVEVADRFQLVVGGIEIINAYSELNDPEEQRERFERSEEDISKGSAEAQLGDEDYVEALEYGMPPAAGFGIGIDRLIMLLTDSHNIREVILFPTMRPKKAGE</sequence>
<dbReference type="GO" id="GO:0005829">
    <property type="term" value="C:cytosol"/>
    <property type="evidence" value="ECO:0007669"/>
    <property type="project" value="TreeGrafter"/>
</dbReference>
<keyword evidence="5 7" id="KW-0030">Aminoacyl-tRNA synthetase</keyword>
<dbReference type="NCBIfam" id="TIGR00499">
    <property type="entry name" value="lysS_bact"/>
    <property type="match status" value="1"/>
</dbReference>
<comment type="subunit">
    <text evidence="7">Homodimer.</text>
</comment>
<comment type="subcellular location">
    <subcellularLocation>
        <location evidence="7">Cytoplasm</location>
    </subcellularLocation>
</comment>
<dbReference type="Pfam" id="PF00152">
    <property type="entry name" value="tRNA-synt_2"/>
    <property type="match status" value="1"/>
</dbReference>
<keyword evidence="4 7" id="KW-0067">ATP-binding</keyword>
<comment type="similarity">
    <text evidence="7">Belongs to the class-II aminoacyl-tRNA synthetase family.</text>
</comment>
<comment type="caution">
    <text evidence="7">Lacks conserved residue(s) required for the propagation of feature annotation.</text>
</comment>
<keyword evidence="7" id="KW-0963">Cytoplasm</keyword>
<evidence type="ECO:0000256" key="6">
    <source>
        <dbReference type="ARBA" id="ARBA00048573"/>
    </source>
</evidence>
<comment type="caution">
    <text evidence="10">The sequence shown here is derived from an EMBL/GenBank/DDBJ whole genome shotgun (WGS) entry which is preliminary data.</text>
</comment>
<name>A0A1G2PUV9_9BACT</name>
<dbReference type="EMBL" id="MHSW01000023">
    <property type="protein sequence ID" value="OHA51382.1"/>
    <property type="molecule type" value="Genomic_DNA"/>
</dbReference>
<evidence type="ECO:0000256" key="4">
    <source>
        <dbReference type="ARBA" id="ARBA00022840"/>
    </source>
</evidence>
<dbReference type="Gene3D" id="3.30.930.10">
    <property type="entry name" value="Bira Bifunctional Protein, Domain 2"/>
    <property type="match status" value="1"/>
</dbReference>
<dbReference type="GO" id="GO:0005524">
    <property type="term" value="F:ATP binding"/>
    <property type="evidence" value="ECO:0007669"/>
    <property type="project" value="UniProtKB-UniRule"/>
</dbReference>
<dbReference type="PRINTS" id="PR00982">
    <property type="entry name" value="TRNASYNTHLYS"/>
</dbReference>
<dbReference type="Pfam" id="PF01336">
    <property type="entry name" value="tRNA_anti-codon"/>
    <property type="match status" value="1"/>
</dbReference>
<protein>
    <recommendedName>
        <fullName evidence="7">Lysine--tRNA ligase</fullName>
        <ecNumber evidence="7">6.1.1.6</ecNumber>
    </recommendedName>
    <alternativeName>
        <fullName evidence="7">Lysyl-tRNA synthetase</fullName>
        <shortName evidence="7">LysRS</shortName>
    </alternativeName>
</protein>
<feature type="binding site" evidence="7">
    <location>
        <position position="403"/>
    </location>
    <ligand>
        <name>Mg(2+)</name>
        <dbReference type="ChEBI" id="CHEBI:18420"/>
        <label>1</label>
    </ligand>
</feature>
<gene>
    <name evidence="7" type="primary">lysS</name>
    <name evidence="10" type="ORF">A3A97_00860</name>
</gene>
<dbReference type="GO" id="GO:0000287">
    <property type="term" value="F:magnesium ion binding"/>
    <property type="evidence" value="ECO:0007669"/>
    <property type="project" value="UniProtKB-UniRule"/>
</dbReference>
<feature type="domain" description="Aminoacyl-transfer RNA synthetases class-II family profile" evidence="9">
    <location>
        <begin position="168"/>
        <end position="484"/>
    </location>
</feature>
<accession>A0A1G2PUV9</accession>
<keyword evidence="2 7" id="KW-0479">Metal-binding</keyword>
<comment type="cofactor">
    <cofactor evidence="7 8">
        <name>Mg(2+)</name>
        <dbReference type="ChEBI" id="CHEBI:18420"/>
    </cofactor>
    <text evidence="7 8">Binds 3 Mg(2+) ions per subunit.</text>
</comment>
<evidence type="ECO:0000259" key="9">
    <source>
        <dbReference type="PROSITE" id="PS50862"/>
    </source>
</evidence>
<dbReference type="GO" id="GO:0006430">
    <property type="term" value="P:lysyl-tRNA aminoacylation"/>
    <property type="evidence" value="ECO:0007669"/>
    <property type="project" value="UniProtKB-UniRule"/>
</dbReference>
<dbReference type="GO" id="GO:0004824">
    <property type="term" value="F:lysine-tRNA ligase activity"/>
    <property type="evidence" value="ECO:0007669"/>
    <property type="project" value="UniProtKB-UniRule"/>
</dbReference>
<evidence type="ECO:0000256" key="2">
    <source>
        <dbReference type="ARBA" id="ARBA00022723"/>
    </source>
</evidence>
<dbReference type="GO" id="GO:0000049">
    <property type="term" value="F:tRNA binding"/>
    <property type="evidence" value="ECO:0007669"/>
    <property type="project" value="TreeGrafter"/>
</dbReference>
<dbReference type="AlphaFoldDB" id="A0A1G2PUV9"/>
<evidence type="ECO:0000313" key="10">
    <source>
        <dbReference type="EMBL" id="OHA51382.1"/>
    </source>
</evidence>
<dbReference type="HAMAP" id="MF_00252">
    <property type="entry name" value="Lys_tRNA_synth_class2"/>
    <property type="match status" value="1"/>
</dbReference>
<dbReference type="EC" id="6.1.1.6" evidence="7"/>
<evidence type="ECO:0000256" key="3">
    <source>
        <dbReference type="ARBA" id="ARBA00022741"/>
    </source>
</evidence>
<dbReference type="InterPro" id="IPR045864">
    <property type="entry name" value="aa-tRNA-synth_II/BPL/LPL"/>
</dbReference>
<keyword evidence="7" id="KW-0648">Protein biosynthesis</keyword>
<organism evidence="10 11">
    <name type="scientific">Candidatus Terrybacteria bacterium RIFCSPLOWO2_01_FULL_40_23</name>
    <dbReference type="NCBI Taxonomy" id="1802366"/>
    <lineage>
        <taxon>Bacteria</taxon>
        <taxon>Candidatus Terryibacteriota</taxon>
    </lineage>
</organism>
<evidence type="ECO:0000256" key="8">
    <source>
        <dbReference type="RuleBase" id="RU000336"/>
    </source>
</evidence>
<keyword evidence="7 8" id="KW-0460">Magnesium</keyword>
<dbReference type="InterPro" id="IPR002313">
    <property type="entry name" value="Lys-tRNA-ligase_II"/>
</dbReference>
<dbReference type="NCBIfam" id="NF001756">
    <property type="entry name" value="PRK00484.1"/>
    <property type="match status" value="1"/>
</dbReference>